<dbReference type="OrthoDB" id="212263at2"/>
<feature type="domain" description="Transposase IS4-like" evidence="2">
    <location>
        <begin position="99"/>
        <end position="252"/>
    </location>
</feature>
<accession>A0A432MLW1</accession>
<evidence type="ECO:0000259" key="2">
    <source>
        <dbReference type="Pfam" id="PF01609"/>
    </source>
</evidence>
<dbReference type="EMBL" id="RYZH01000014">
    <property type="protein sequence ID" value="RUL88078.1"/>
    <property type="molecule type" value="Genomic_DNA"/>
</dbReference>
<dbReference type="RefSeq" id="WP_126724987.1">
    <property type="nucleotide sequence ID" value="NZ_RYZH01000014.1"/>
</dbReference>
<dbReference type="GO" id="GO:0004803">
    <property type="term" value="F:transposase activity"/>
    <property type="evidence" value="ECO:0007669"/>
    <property type="project" value="InterPro"/>
</dbReference>
<dbReference type="InterPro" id="IPR002559">
    <property type="entry name" value="Transposase_11"/>
</dbReference>
<evidence type="ECO:0000259" key="3">
    <source>
        <dbReference type="Pfam" id="PF13340"/>
    </source>
</evidence>
<gene>
    <name evidence="4" type="ORF">TsocGM_09045</name>
</gene>
<protein>
    <submittedName>
        <fullName evidence="4">IS5 family transposase</fullName>
    </submittedName>
</protein>
<name>A0A432MLW1_9BACT</name>
<feature type="domain" description="Insertion element IS402-like" evidence="3">
    <location>
        <begin position="10"/>
        <end position="82"/>
    </location>
</feature>
<dbReference type="PANTHER" id="PTHR30007:SF0">
    <property type="entry name" value="TRANSPOSASE"/>
    <property type="match status" value="1"/>
</dbReference>
<proteinExistence type="predicted"/>
<dbReference type="Pfam" id="PF13340">
    <property type="entry name" value="DUF4096"/>
    <property type="match status" value="1"/>
</dbReference>
<dbReference type="AlphaFoldDB" id="A0A432MLW1"/>
<evidence type="ECO:0000313" key="5">
    <source>
        <dbReference type="Proteomes" id="UP000280296"/>
    </source>
</evidence>
<feature type="compositionally biased region" description="Polar residues" evidence="1">
    <location>
        <begin position="100"/>
        <end position="115"/>
    </location>
</feature>
<dbReference type="Proteomes" id="UP000280296">
    <property type="component" value="Unassembled WGS sequence"/>
</dbReference>
<sequence>MKRNRYPSDLTNAQWKRLRDLLPPARPGGRPRSVDLREVINSIRYIVRGGCSWRMMPHDLPPWSICYDYFRKWRDDGLWRRINDTLRDQVRRRAGRKRSPSITIIDTQSTKTTEQGGPRGKDPHKMVSGRKRHLLVDTMGLILAVVVHAADVQDRDGARSVLARIKGGFPRLRKILADAIDNGGIAEWAKQFGGWVLEVVPKPERKKGEPFKVAKWRWIVERTFAWLGPYRRLSKDYERRPESSAAMNYIAMIGLMLGRLEPK</sequence>
<dbReference type="GO" id="GO:0006313">
    <property type="term" value="P:DNA transposition"/>
    <property type="evidence" value="ECO:0007669"/>
    <property type="project" value="InterPro"/>
</dbReference>
<reference evidence="4 5" key="2">
    <citation type="submission" date="2019-01" db="EMBL/GenBank/DDBJ databases">
        <title>Tautonia sociabilis, a novel thermotolerant planctomycete of Isosphaeraceae family, isolated from a 4000 m deep subterranean habitat.</title>
        <authorList>
            <person name="Kovaleva O.L."/>
            <person name="Elcheninov A.G."/>
            <person name="Van Heerden E."/>
            <person name="Toshchakov S.V."/>
            <person name="Novikov A."/>
            <person name="Bonch-Osmolovskaya E.A."/>
            <person name="Kublanov I.V."/>
        </authorList>
    </citation>
    <scope>NUCLEOTIDE SEQUENCE [LARGE SCALE GENOMIC DNA]</scope>
    <source>
        <strain evidence="4 5">GM2012</strain>
    </source>
</reference>
<dbReference type="InterPro" id="IPR025161">
    <property type="entry name" value="IS402-like_dom"/>
</dbReference>
<comment type="caution">
    <text evidence="4">The sequence shown here is derived from an EMBL/GenBank/DDBJ whole genome shotgun (WGS) entry which is preliminary data.</text>
</comment>
<dbReference type="PANTHER" id="PTHR30007">
    <property type="entry name" value="PHP DOMAIN PROTEIN"/>
    <property type="match status" value="1"/>
</dbReference>
<keyword evidence="5" id="KW-1185">Reference proteome</keyword>
<evidence type="ECO:0000256" key="1">
    <source>
        <dbReference type="SAM" id="MobiDB-lite"/>
    </source>
</evidence>
<dbReference type="NCBIfam" id="NF033580">
    <property type="entry name" value="transpos_IS5_3"/>
    <property type="match status" value="1"/>
</dbReference>
<organism evidence="4 5">
    <name type="scientific">Tautonia sociabilis</name>
    <dbReference type="NCBI Taxonomy" id="2080755"/>
    <lineage>
        <taxon>Bacteria</taxon>
        <taxon>Pseudomonadati</taxon>
        <taxon>Planctomycetota</taxon>
        <taxon>Planctomycetia</taxon>
        <taxon>Isosphaerales</taxon>
        <taxon>Isosphaeraceae</taxon>
        <taxon>Tautonia</taxon>
    </lineage>
</organism>
<evidence type="ECO:0000313" key="4">
    <source>
        <dbReference type="EMBL" id="RUL88078.1"/>
    </source>
</evidence>
<dbReference type="Pfam" id="PF01609">
    <property type="entry name" value="DDE_Tnp_1"/>
    <property type="match status" value="1"/>
</dbReference>
<feature type="region of interest" description="Disordered" evidence="1">
    <location>
        <begin position="90"/>
        <end position="126"/>
    </location>
</feature>
<dbReference type="GO" id="GO:0003677">
    <property type="term" value="F:DNA binding"/>
    <property type="evidence" value="ECO:0007669"/>
    <property type="project" value="InterPro"/>
</dbReference>
<reference evidence="4 5" key="1">
    <citation type="submission" date="2018-12" db="EMBL/GenBank/DDBJ databases">
        <authorList>
            <person name="Toschakov S.V."/>
        </authorList>
    </citation>
    <scope>NUCLEOTIDE SEQUENCE [LARGE SCALE GENOMIC DNA]</scope>
    <source>
        <strain evidence="4 5">GM2012</strain>
    </source>
</reference>